<dbReference type="InterPro" id="IPR016024">
    <property type="entry name" value="ARM-type_fold"/>
</dbReference>
<dbReference type="VEuPathDB" id="TrichDB:TRFO_31307"/>
<evidence type="ECO:0000313" key="3">
    <source>
        <dbReference type="Proteomes" id="UP000179807"/>
    </source>
</evidence>
<comment type="caution">
    <text evidence="2">The sequence shown here is derived from an EMBL/GenBank/DDBJ whole genome shotgun (WGS) entry which is preliminary data.</text>
</comment>
<dbReference type="SUPFAM" id="SSF56112">
    <property type="entry name" value="Protein kinase-like (PK-like)"/>
    <property type="match status" value="1"/>
</dbReference>
<dbReference type="AlphaFoldDB" id="A0A1J4JW49"/>
<reference evidence="2" key="1">
    <citation type="submission" date="2016-10" db="EMBL/GenBank/DDBJ databases">
        <authorList>
            <person name="Benchimol M."/>
            <person name="Almeida L.G."/>
            <person name="Vasconcelos A.T."/>
            <person name="Perreira-Neves A."/>
            <person name="Rosa I.A."/>
            <person name="Tasca T."/>
            <person name="Bogo M.R."/>
            <person name="de Souza W."/>
        </authorList>
    </citation>
    <scope>NUCLEOTIDE SEQUENCE [LARGE SCALE GENOMIC DNA]</scope>
    <source>
        <strain evidence="2">K</strain>
    </source>
</reference>
<dbReference type="InterPro" id="IPR011009">
    <property type="entry name" value="Kinase-like_dom_sf"/>
</dbReference>
<dbReference type="InterPro" id="IPR000719">
    <property type="entry name" value="Prot_kinase_dom"/>
</dbReference>
<gene>
    <name evidence="2" type="ORF">TRFO_31307</name>
</gene>
<proteinExistence type="predicted"/>
<evidence type="ECO:0000313" key="2">
    <source>
        <dbReference type="EMBL" id="OHT01748.1"/>
    </source>
</evidence>
<dbReference type="InterPro" id="IPR051681">
    <property type="entry name" value="Ser/Thr_Kinases-Pseudokinases"/>
</dbReference>
<dbReference type="GO" id="GO:0005524">
    <property type="term" value="F:ATP binding"/>
    <property type="evidence" value="ECO:0007669"/>
    <property type="project" value="InterPro"/>
</dbReference>
<protein>
    <recommendedName>
        <fullName evidence="1">Protein kinase domain-containing protein</fullName>
    </recommendedName>
</protein>
<dbReference type="PROSITE" id="PS50011">
    <property type="entry name" value="PROTEIN_KINASE_DOM"/>
    <property type="match status" value="1"/>
</dbReference>
<dbReference type="GeneID" id="94842566"/>
<accession>A0A1J4JW49</accession>
<organism evidence="2 3">
    <name type="scientific">Tritrichomonas foetus</name>
    <dbReference type="NCBI Taxonomy" id="1144522"/>
    <lineage>
        <taxon>Eukaryota</taxon>
        <taxon>Metamonada</taxon>
        <taxon>Parabasalia</taxon>
        <taxon>Tritrichomonadida</taxon>
        <taxon>Tritrichomonadidae</taxon>
        <taxon>Tritrichomonas</taxon>
    </lineage>
</organism>
<keyword evidence="3" id="KW-1185">Reference proteome</keyword>
<dbReference type="SUPFAM" id="SSF48371">
    <property type="entry name" value="ARM repeat"/>
    <property type="match status" value="1"/>
</dbReference>
<sequence length="1034" mass="120291">MLNYFLSHPVNGQYTELYELWCSWAVQSSMLLFESFSDPNSLCYAHYLDLKDIYESLSPIVHNFPKQIGLALRKKLHDIQFQLTVNDITTIIDKIPDKNELKTESKAIIKTEMINSQYLNISESAKDNECNNDNENEFNDIILSEDDLFKKFKQYNYYNYKNFNSKIVESSQFEIIELVYENEYSKVYRANLKPQNKEVAVKELKAENITDSNVNNLKNALNTLQQLDHPNIIKLEATSISCPNSISIRIATKYVKNGSLYEFMKQKENIQRLTPNLKLQIVLGVIRGLEYLDAMHFIHFTLNTRSILLDNDFNAIISDFYVSKRVNYSQQSAKNSNYFNHIKSNNKLDKILCNHRKNNTNDKISELLEFIRINNQEFLRFISPEVFTEDENCYTPSIDIYSFGFILWELLMIDSNSKNSNILQYSKYNPTQIAAMVVEKDFRPRIPTNTPEMERLIKRCWDTDPNKRPRATTIRKSIENGEIYFKDTNMDEFLNWANESKKKHEAIMNKIYDYAAKKETLILEKLSNLNPLDPATLQLLHELQQFEYSISPNLLTIVFKFMNQFNSLEVQDEAVNLLKQILSRGNIGDILEPSKLIDKIFSIIGSHPYIVISAVRIIAPKISNIQTIVQKLLDMPHSHVTIELLIIVIYYNYNRIPPNLLIHILNSLSSKHAFNFFKFVIMEYGPLPELLPSACKSNKFLTFYVKYLSKMCTRDFQKVHKIVNLPDNFIQIMNSATLKQILESIAILIVNPDSKITENTAKVMFQFLVKKCIKCKATKTALYLLCICIRIGCMRQIIVSSNVWGIILPAIVSDDDEILQYALRLVDKLPMSNDFTLVQKLWVNLLRKYNQRKLKSVAHTICSLLKRRNDLDLSLLVPTILVGFSSDDPQFCVTSIKIARNLNADVLEMLSSETICKNFTEQLNKRNENVCLAIGKMITTIIDKIPNFTFDGKFYFAILSLLYDINTPFDVAMPFIMFFGKLSKIKDVIMLLKKESFVLYLKQLPWRYMNDSRVNNVIEFYTSCLSQHYTYYTY</sequence>
<dbReference type="PANTHER" id="PTHR44329">
    <property type="entry name" value="SERINE/THREONINE-PROTEIN KINASE TNNI3K-RELATED"/>
    <property type="match status" value="1"/>
</dbReference>
<dbReference type="GO" id="GO:0004674">
    <property type="term" value="F:protein serine/threonine kinase activity"/>
    <property type="evidence" value="ECO:0007669"/>
    <property type="project" value="TreeGrafter"/>
</dbReference>
<evidence type="ECO:0000259" key="1">
    <source>
        <dbReference type="PROSITE" id="PS50011"/>
    </source>
</evidence>
<dbReference type="EMBL" id="MLAK01000896">
    <property type="protein sequence ID" value="OHT01748.1"/>
    <property type="molecule type" value="Genomic_DNA"/>
</dbReference>
<dbReference type="InterPro" id="IPR001245">
    <property type="entry name" value="Ser-Thr/Tyr_kinase_cat_dom"/>
</dbReference>
<name>A0A1J4JW49_9EUKA</name>
<dbReference type="Gene3D" id="1.10.510.10">
    <property type="entry name" value="Transferase(Phosphotransferase) domain 1"/>
    <property type="match status" value="1"/>
</dbReference>
<dbReference type="OrthoDB" id="6718656at2759"/>
<feature type="domain" description="Protein kinase" evidence="1">
    <location>
        <begin position="173"/>
        <end position="485"/>
    </location>
</feature>
<dbReference type="RefSeq" id="XP_068354884.1">
    <property type="nucleotide sequence ID" value="XM_068507862.1"/>
</dbReference>
<dbReference type="Pfam" id="PF07714">
    <property type="entry name" value="PK_Tyr_Ser-Thr"/>
    <property type="match status" value="2"/>
</dbReference>
<dbReference type="Proteomes" id="UP000179807">
    <property type="component" value="Unassembled WGS sequence"/>
</dbReference>